<accession>R7TQ13</accession>
<dbReference type="EnsemblMetazoa" id="CapteT146607">
    <property type="protein sequence ID" value="CapteP146607"/>
    <property type="gene ID" value="CapteG146607"/>
</dbReference>
<gene>
    <name evidence="1" type="ORF">CAPTEDRAFT_146607</name>
</gene>
<dbReference type="AlphaFoldDB" id="R7TQ13"/>
<reference evidence="1 3" key="2">
    <citation type="journal article" date="2013" name="Nature">
        <title>Insights into bilaterian evolution from three spiralian genomes.</title>
        <authorList>
            <person name="Simakov O."/>
            <person name="Marletaz F."/>
            <person name="Cho S.J."/>
            <person name="Edsinger-Gonzales E."/>
            <person name="Havlak P."/>
            <person name="Hellsten U."/>
            <person name="Kuo D.H."/>
            <person name="Larsson T."/>
            <person name="Lv J."/>
            <person name="Arendt D."/>
            <person name="Savage R."/>
            <person name="Osoegawa K."/>
            <person name="de Jong P."/>
            <person name="Grimwood J."/>
            <person name="Chapman J.A."/>
            <person name="Shapiro H."/>
            <person name="Aerts A."/>
            <person name="Otillar R.P."/>
            <person name="Terry A.Y."/>
            <person name="Boore J.L."/>
            <person name="Grigoriev I.V."/>
            <person name="Lindberg D.R."/>
            <person name="Seaver E.C."/>
            <person name="Weisblat D.A."/>
            <person name="Putnam N.H."/>
            <person name="Rokhsar D.S."/>
        </authorList>
    </citation>
    <scope>NUCLEOTIDE SEQUENCE</scope>
    <source>
        <strain evidence="1 3">I ESC-2004</strain>
    </source>
</reference>
<dbReference type="PANTHER" id="PTHR13061:SF56">
    <property type="entry name" value="PROTEIN YRDA"/>
    <property type="match status" value="1"/>
</dbReference>
<name>R7TQ13_CAPTE</name>
<dbReference type="Proteomes" id="UP000014760">
    <property type="component" value="Unassembled WGS sequence"/>
</dbReference>
<dbReference type="InterPro" id="IPR050484">
    <property type="entry name" value="Transf_Hexapept/Carb_Anhydrase"/>
</dbReference>
<organism evidence="1">
    <name type="scientific">Capitella teleta</name>
    <name type="common">Polychaete worm</name>
    <dbReference type="NCBI Taxonomy" id="283909"/>
    <lineage>
        <taxon>Eukaryota</taxon>
        <taxon>Metazoa</taxon>
        <taxon>Spiralia</taxon>
        <taxon>Lophotrochozoa</taxon>
        <taxon>Annelida</taxon>
        <taxon>Polychaeta</taxon>
        <taxon>Sedentaria</taxon>
        <taxon>Scolecida</taxon>
        <taxon>Capitellidae</taxon>
        <taxon>Capitella</taxon>
    </lineage>
</organism>
<dbReference type="OrthoDB" id="6745537at2759"/>
<dbReference type="InterPro" id="IPR011004">
    <property type="entry name" value="Trimer_LpxA-like_sf"/>
</dbReference>
<evidence type="ECO:0000313" key="1">
    <source>
        <dbReference type="EMBL" id="ELT95983.1"/>
    </source>
</evidence>
<dbReference type="PANTHER" id="PTHR13061">
    <property type="entry name" value="DYNACTIN SUBUNIT P25"/>
    <property type="match status" value="1"/>
</dbReference>
<evidence type="ECO:0000313" key="2">
    <source>
        <dbReference type="EnsemblMetazoa" id="CapteP146607"/>
    </source>
</evidence>
<dbReference type="Gene3D" id="2.160.10.10">
    <property type="entry name" value="Hexapeptide repeat proteins"/>
    <property type="match status" value="1"/>
</dbReference>
<sequence>MAETPKEPRSMSQAIRHFNNKMPVLGERVYIDESSVVLGDVTIGDDSSVWPTAVIRGDMHSISIGARTSIQDGSVLHITHASDYNPNGYPLTIGDDVTIGHKAVLHGCTIKNRCLIGIGAIILDGAVVEEEVIVAAGCLVPPGKCLESGFVYKGNPATKTREISEKERSFFKYTAGNYVKLKNNYLDT</sequence>
<dbReference type="EMBL" id="KB308960">
    <property type="protein sequence ID" value="ELT95983.1"/>
    <property type="molecule type" value="Genomic_DNA"/>
</dbReference>
<protein>
    <recommendedName>
        <fullName evidence="4">Gamma carbonic anhydrase family protein</fullName>
    </recommendedName>
</protein>
<dbReference type="SUPFAM" id="SSF51161">
    <property type="entry name" value="Trimeric LpxA-like enzymes"/>
    <property type="match status" value="1"/>
</dbReference>
<keyword evidence="3" id="KW-1185">Reference proteome</keyword>
<evidence type="ECO:0008006" key="4">
    <source>
        <dbReference type="Google" id="ProtNLM"/>
    </source>
</evidence>
<dbReference type="InterPro" id="IPR001451">
    <property type="entry name" value="Hexapep"/>
</dbReference>
<dbReference type="InterPro" id="IPR047324">
    <property type="entry name" value="LbH_gamma_CA-like"/>
</dbReference>
<dbReference type="EMBL" id="AMQN01028317">
    <property type="status" value="NOT_ANNOTATED_CDS"/>
    <property type="molecule type" value="Genomic_DNA"/>
</dbReference>
<dbReference type="STRING" id="283909.R7TQ13"/>
<reference evidence="3" key="1">
    <citation type="submission" date="2012-12" db="EMBL/GenBank/DDBJ databases">
        <authorList>
            <person name="Hellsten U."/>
            <person name="Grimwood J."/>
            <person name="Chapman J.A."/>
            <person name="Shapiro H."/>
            <person name="Aerts A."/>
            <person name="Otillar R.P."/>
            <person name="Terry A.Y."/>
            <person name="Boore J.L."/>
            <person name="Simakov O."/>
            <person name="Marletaz F."/>
            <person name="Cho S.-J."/>
            <person name="Edsinger-Gonzales E."/>
            <person name="Havlak P."/>
            <person name="Kuo D.-H."/>
            <person name="Larsson T."/>
            <person name="Lv J."/>
            <person name="Arendt D."/>
            <person name="Savage R."/>
            <person name="Osoegawa K."/>
            <person name="de Jong P."/>
            <person name="Lindberg D.R."/>
            <person name="Seaver E.C."/>
            <person name="Weisblat D.A."/>
            <person name="Putnam N.H."/>
            <person name="Grigoriev I.V."/>
            <person name="Rokhsar D.S."/>
        </authorList>
    </citation>
    <scope>NUCLEOTIDE SEQUENCE</scope>
    <source>
        <strain evidence="3">I ESC-2004</strain>
    </source>
</reference>
<dbReference type="OMA" id="NIWYGAV"/>
<dbReference type="Pfam" id="PF00132">
    <property type="entry name" value="Hexapep"/>
    <property type="match status" value="1"/>
</dbReference>
<dbReference type="HOGENOM" id="CLU_064827_7_0_1"/>
<reference evidence="2" key="3">
    <citation type="submission" date="2015-06" db="UniProtKB">
        <authorList>
            <consortium name="EnsemblMetazoa"/>
        </authorList>
    </citation>
    <scope>IDENTIFICATION</scope>
</reference>
<proteinExistence type="predicted"/>
<evidence type="ECO:0000313" key="3">
    <source>
        <dbReference type="Proteomes" id="UP000014760"/>
    </source>
</evidence>
<dbReference type="CDD" id="cd04645">
    <property type="entry name" value="LbH_gamma_CA_like"/>
    <property type="match status" value="1"/>
</dbReference>